<name>A0ABV0A279_9HYPH</name>
<reference evidence="1 2" key="1">
    <citation type="journal article" date="2023" name="PLoS ONE">
        <title>Complete genome assembly of Hawai'i environmental nontuberculous mycobacteria reveals unexpected co-isolation with methylobacteria.</title>
        <authorList>
            <person name="Hendrix J."/>
            <person name="Epperson L.E."/>
            <person name="Tong E.I."/>
            <person name="Chan Y.L."/>
            <person name="Hasan N.A."/>
            <person name="Dawrs S.N."/>
            <person name="Norton G.J."/>
            <person name="Virdi R."/>
            <person name="Crooks J.L."/>
            <person name="Chan E.D."/>
            <person name="Honda J.R."/>
            <person name="Strong M."/>
        </authorList>
    </citation>
    <scope>NUCLEOTIDE SEQUENCE [LARGE SCALE GENOMIC DNA]</scope>
    <source>
        <strain evidence="1 2">NJH_HI04-1</strain>
    </source>
</reference>
<dbReference type="EMBL" id="JAQYXP010000004">
    <property type="protein sequence ID" value="MEN3237933.1"/>
    <property type="molecule type" value="Genomic_DNA"/>
</dbReference>
<protein>
    <submittedName>
        <fullName evidence="1">Uncharacterized protein</fullName>
    </submittedName>
</protein>
<dbReference type="Proteomes" id="UP001407347">
    <property type="component" value="Unassembled WGS sequence"/>
</dbReference>
<sequence length="78" mass="8716">MVGFPSECRVDRLPPGWVEATRRYGKAGEGKTVRSGKLREKLNVRIRKGRSLKELNDGRFAATGRWPGSRTLTDDEAA</sequence>
<proteinExistence type="predicted"/>
<evidence type="ECO:0000313" key="1">
    <source>
        <dbReference type="EMBL" id="MEN3237933.1"/>
    </source>
</evidence>
<accession>A0ABV0A279</accession>
<organism evidence="1 2">
    <name type="scientific">Methylobacterium ajmalii</name>
    <dbReference type="NCBI Taxonomy" id="2738439"/>
    <lineage>
        <taxon>Bacteria</taxon>
        <taxon>Pseudomonadati</taxon>
        <taxon>Pseudomonadota</taxon>
        <taxon>Alphaproteobacteria</taxon>
        <taxon>Hyphomicrobiales</taxon>
        <taxon>Methylobacteriaceae</taxon>
        <taxon>Methylobacterium</taxon>
    </lineage>
</organism>
<evidence type="ECO:0000313" key="2">
    <source>
        <dbReference type="Proteomes" id="UP001407347"/>
    </source>
</evidence>
<gene>
    <name evidence="1" type="ORF">PUR29_31180</name>
</gene>
<dbReference type="RefSeq" id="WP_346013446.1">
    <property type="nucleotide sequence ID" value="NZ_JAQYXP010000004.1"/>
</dbReference>
<comment type="caution">
    <text evidence="1">The sequence shown here is derived from an EMBL/GenBank/DDBJ whole genome shotgun (WGS) entry which is preliminary data.</text>
</comment>
<keyword evidence="2" id="KW-1185">Reference proteome</keyword>